<feature type="region of interest" description="Disordered" evidence="1">
    <location>
        <begin position="52"/>
        <end position="73"/>
    </location>
</feature>
<reference evidence="2 3" key="1">
    <citation type="submission" date="2020-07" db="EMBL/GenBank/DDBJ databases">
        <title>Description of Kordia aestuariivivens sp. nov., isolated from a tidal flat.</title>
        <authorList>
            <person name="Park S."/>
            <person name="Yoon J.-H."/>
        </authorList>
    </citation>
    <scope>NUCLEOTIDE SEQUENCE [LARGE SCALE GENOMIC DNA]</scope>
    <source>
        <strain evidence="2 3">YSTF-M3</strain>
    </source>
</reference>
<protein>
    <recommendedName>
        <fullName evidence="4">Six-cysteine peptide SCIFF</fullName>
    </recommendedName>
</protein>
<evidence type="ECO:0000256" key="1">
    <source>
        <dbReference type="SAM" id="MobiDB-lite"/>
    </source>
</evidence>
<feature type="compositionally biased region" description="Polar residues" evidence="1">
    <location>
        <begin position="64"/>
        <end position="73"/>
    </location>
</feature>
<organism evidence="2 3">
    <name type="scientific">Kordia aestuariivivens</name>
    <dbReference type="NCBI Taxonomy" id="2759037"/>
    <lineage>
        <taxon>Bacteria</taxon>
        <taxon>Pseudomonadati</taxon>
        <taxon>Bacteroidota</taxon>
        <taxon>Flavobacteriia</taxon>
        <taxon>Flavobacteriales</taxon>
        <taxon>Flavobacteriaceae</taxon>
        <taxon>Kordia</taxon>
    </lineage>
</organism>
<evidence type="ECO:0008006" key="4">
    <source>
        <dbReference type="Google" id="ProtNLM"/>
    </source>
</evidence>
<keyword evidence="3" id="KW-1185">Reference proteome</keyword>
<dbReference type="Proteomes" id="UP000619238">
    <property type="component" value="Unassembled WGS sequence"/>
</dbReference>
<sequence length="73" mass="7871">MKNKKRKLDLKIFKIAHLTSSSITGGEGRTKDENTCAETCKATCPPGCDIPDVGNGEKSRRDTNCPSRQGATC</sequence>
<dbReference type="EMBL" id="JACGWS010000001">
    <property type="protein sequence ID" value="MBC8753558.1"/>
    <property type="molecule type" value="Genomic_DNA"/>
</dbReference>
<name>A0ABR7Q4W9_9FLAO</name>
<evidence type="ECO:0000313" key="2">
    <source>
        <dbReference type="EMBL" id="MBC8753558.1"/>
    </source>
</evidence>
<dbReference type="RefSeq" id="WP_187560587.1">
    <property type="nucleotide sequence ID" value="NZ_JACGWS010000001.1"/>
</dbReference>
<comment type="caution">
    <text evidence="2">The sequence shown here is derived from an EMBL/GenBank/DDBJ whole genome shotgun (WGS) entry which is preliminary data.</text>
</comment>
<accession>A0ABR7Q4W9</accession>
<proteinExistence type="predicted"/>
<evidence type="ECO:0000313" key="3">
    <source>
        <dbReference type="Proteomes" id="UP000619238"/>
    </source>
</evidence>
<gene>
    <name evidence="2" type="ORF">H2O64_02670</name>
</gene>